<reference evidence="1" key="1">
    <citation type="journal article" date="2021" name="Microb. Physiol.">
        <title>Proteogenomic Insights into the Physiology of Marine, Sulfate-Reducing, Filamentous Desulfonema limicola and Desulfonema magnum.</title>
        <authorList>
            <person name="Schnaars V."/>
            <person name="Wohlbrand L."/>
            <person name="Scheve S."/>
            <person name="Hinrichs C."/>
            <person name="Reinhardt R."/>
            <person name="Rabus R."/>
        </authorList>
    </citation>
    <scope>NUCLEOTIDE SEQUENCE</scope>
    <source>
        <strain evidence="1">4be13</strain>
    </source>
</reference>
<dbReference type="KEGG" id="dmm:dnm_084050"/>
<proteinExistence type="predicted"/>
<gene>
    <name evidence="1" type="ORF">dnm_084050</name>
</gene>
<organism evidence="1 2">
    <name type="scientific">Desulfonema magnum</name>
    <dbReference type="NCBI Taxonomy" id="45655"/>
    <lineage>
        <taxon>Bacteria</taxon>
        <taxon>Pseudomonadati</taxon>
        <taxon>Thermodesulfobacteriota</taxon>
        <taxon>Desulfobacteria</taxon>
        <taxon>Desulfobacterales</taxon>
        <taxon>Desulfococcaceae</taxon>
        <taxon>Desulfonema</taxon>
    </lineage>
</organism>
<dbReference type="Proteomes" id="UP000663722">
    <property type="component" value="Chromosome"/>
</dbReference>
<accession>A0A975BVM4</accession>
<evidence type="ECO:0000313" key="1">
    <source>
        <dbReference type="EMBL" id="QTA92327.1"/>
    </source>
</evidence>
<evidence type="ECO:0000313" key="2">
    <source>
        <dbReference type="Proteomes" id="UP000663722"/>
    </source>
</evidence>
<dbReference type="AlphaFoldDB" id="A0A975BVM4"/>
<dbReference type="EMBL" id="CP061800">
    <property type="protein sequence ID" value="QTA92327.1"/>
    <property type="molecule type" value="Genomic_DNA"/>
</dbReference>
<sequence length="55" mass="6358">MIVEYDKILYSADRDVFRIKGTQKIASLNFCTPEKIFDLGQKLMYGRAVKIARVC</sequence>
<name>A0A975BVM4_9BACT</name>
<keyword evidence="2" id="KW-1185">Reference proteome</keyword>
<protein>
    <submittedName>
        <fullName evidence="1">Uncharacterized protein</fullName>
    </submittedName>
</protein>